<evidence type="ECO:0000313" key="3">
    <source>
        <dbReference type="Proteomes" id="UP000199474"/>
    </source>
</evidence>
<dbReference type="RefSeq" id="WP_090086470.1">
    <property type="nucleotide sequence ID" value="NZ_FOMR01000010.1"/>
</dbReference>
<name>A0A1I1YT55_9BACI</name>
<evidence type="ECO:0000313" key="2">
    <source>
        <dbReference type="EMBL" id="SFE22649.1"/>
    </source>
</evidence>
<keyword evidence="1" id="KW-1133">Transmembrane helix</keyword>
<keyword evidence="1" id="KW-0472">Membrane</keyword>
<dbReference type="Proteomes" id="UP000199474">
    <property type="component" value="Unassembled WGS sequence"/>
</dbReference>
<keyword evidence="1" id="KW-0812">Transmembrane</keyword>
<sequence>MFNLALVMGISLLVIVMIINIIITVATPPGGYGIYIPAAAIAVVGGILVTISAAADIEMMGLGLGGWGGASLFAAALALIVTSIVESYRHP</sequence>
<feature type="transmembrane region" description="Helical" evidence="1">
    <location>
        <begin position="34"/>
        <end position="55"/>
    </location>
</feature>
<keyword evidence="3" id="KW-1185">Reference proteome</keyword>
<feature type="transmembrane region" description="Helical" evidence="1">
    <location>
        <begin position="6"/>
        <end position="27"/>
    </location>
</feature>
<dbReference type="EMBL" id="FOMR01000010">
    <property type="protein sequence ID" value="SFE22649.1"/>
    <property type="molecule type" value="Genomic_DNA"/>
</dbReference>
<evidence type="ECO:0000256" key="1">
    <source>
        <dbReference type="SAM" id="Phobius"/>
    </source>
</evidence>
<accession>A0A1I1YT55</accession>
<proteinExistence type="predicted"/>
<gene>
    <name evidence="2" type="ORF">SAMN05216238_11094</name>
</gene>
<feature type="transmembrane region" description="Helical" evidence="1">
    <location>
        <begin position="67"/>
        <end position="85"/>
    </location>
</feature>
<protein>
    <submittedName>
        <fullName evidence="2">Uncharacterized protein</fullName>
    </submittedName>
</protein>
<organism evidence="2 3">
    <name type="scientific">Lentibacillus persicus</name>
    <dbReference type="NCBI Taxonomy" id="640948"/>
    <lineage>
        <taxon>Bacteria</taxon>
        <taxon>Bacillati</taxon>
        <taxon>Bacillota</taxon>
        <taxon>Bacilli</taxon>
        <taxon>Bacillales</taxon>
        <taxon>Bacillaceae</taxon>
        <taxon>Lentibacillus</taxon>
    </lineage>
</organism>
<dbReference type="AlphaFoldDB" id="A0A1I1YT55"/>
<reference evidence="3" key="1">
    <citation type="submission" date="2016-10" db="EMBL/GenBank/DDBJ databases">
        <authorList>
            <person name="Varghese N."/>
            <person name="Submissions S."/>
        </authorList>
    </citation>
    <scope>NUCLEOTIDE SEQUENCE [LARGE SCALE GENOMIC DNA]</scope>
    <source>
        <strain evidence="3">DSM 22530</strain>
    </source>
</reference>